<dbReference type="EMBL" id="CAJJDN010000014">
    <property type="protein sequence ID" value="CAD8060171.1"/>
    <property type="molecule type" value="Genomic_DNA"/>
</dbReference>
<accession>A0A8S1L047</accession>
<evidence type="ECO:0000256" key="1">
    <source>
        <dbReference type="SAM" id="MobiDB-lite"/>
    </source>
</evidence>
<proteinExistence type="predicted"/>
<evidence type="ECO:0000313" key="2">
    <source>
        <dbReference type="EMBL" id="CAD8060171.1"/>
    </source>
</evidence>
<name>A0A8S1L047_9CILI</name>
<dbReference type="Proteomes" id="UP000692954">
    <property type="component" value="Unassembled WGS sequence"/>
</dbReference>
<evidence type="ECO:0000313" key="3">
    <source>
        <dbReference type="Proteomes" id="UP000692954"/>
    </source>
</evidence>
<gene>
    <name evidence="2" type="ORF">PSON_ATCC_30995.1.T0140150</name>
</gene>
<comment type="caution">
    <text evidence="2">The sequence shown here is derived from an EMBL/GenBank/DDBJ whole genome shotgun (WGS) entry which is preliminary data.</text>
</comment>
<dbReference type="AlphaFoldDB" id="A0A8S1L047"/>
<feature type="compositionally biased region" description="Polar residues" evidence="1">
    <location>
        <begin position="159"/>
        <end position="178"/>
    </location>
</feature>
<protein>
    <submittedName>
        <fullName evidence="2">Uncharacterized protein</fullName>
    </submittedName>
</protein>
<keyword evidence="3" id="KW-1185">Reference proteome</keyword>
<reference evidence="2" key="1">
    <citation type="submission" date="2021-01" db="EMBL/GenBank/DDBJ databases">
        <authorList>
            <consortium name="Genoscope - CEA"/>
            <person name="William W."/>
        </authorList>
    </citation>
    <scope>NUCLEOTIDE SEQUENCE</scope>
</reference>
<sequence>MIMNESLTQLEMEKTAQFFNPRKTIMKQKTMKKLQPIVDEQIMKEFSIPTFNRKISQQEIYDFDYIIQQQLQKYSSQPNILQNNQNFNNFYLIKSSQQPNKLQKPLKSLLGVQQRLLFPKNQSTHLIINEQSKQSTPEKCRRNIRVLLNPFNLERKSSENQQNRISSQSLRPSKSQGKTFLQRKAQIGVLNRIFSSRSQDQI</sequence>
<organism evidence="2 3">
    <name type="scientific">Paramecium sonneborni</name>
    <dbReference type="NCBI Taxonomy" id="65129"/>
    <lineage>
        <taxon>Eukaryota</taxon>
        <taxon>Sar</taxon>
        <taxon>Alveolata</taxon>
        <taxon>Ciliophora</taxon>
        <taxon>Intramacronucleata</taxon>
        <taxon>Oligohymenophorea</taxon>
        <taxon>Peniculida</taxon>
        <taxon>Parameciidae</taxon>
        <taxon>Paramecium</taxon>
    </lineage>
</organism>
<feature type="region of interest" description="Disordered" evidence="1">
    <location>
        <begin position="157"/>
        <end position="178"/>
    </location>
</feature>
<dbReference type="OrthoDB" id="306315at2759"/>